<feature type="repeat" description="PPR" evidence="2">
    <location>
        <begin position="149"/>
        <end position="184"/>
    </location>
</feature>
<sequence>MPQGKSVFDEFAYGQMIDSFCRYGRYNGAARIVYMMRKRGCTPSLVAYNSIVHGLSEDDCMRAYQLLEEGKKFGYLPSEFTYKVLMEGLCRECDLCKTECQPDVITLNTVINGFCKMGRIEESLKVFHDMMTGKFCPPDVVTFTFCPPDMVTFTSIICGLLNIGRTEEAFDLLHNVMPKKGRSPGVVTYNAVIRGLFRLRRADDAMEVFNGMVRGGGVANSTTYTVIIDGLCESDQIPEAKRLWDEVIWTSKVHDNFVYAAMNFDFRLNSFWFYANDSPLPPKRKKYL</sequence>
<evidence type="ECO:0000313" key="4">
    <source>
        <dbReference type="Proteomes" id="UP001642360"/>
    </source>
</evidence>
<evidence type="ECO:0000256" key="2">
    <source>
        <dbReference type="PROSITE-ProRule" id="PRU00708"/>
    </source>
</evidence>
<dbReference type="InterPro" id="IPR002885">
    <property type="entry name" value="PPR_rpt"/>
</dbReference>
<reference evidence="3 4" key="1">
    <citation type="submission" date="2024-02" db="EMBL/GenBank/DDBJ databases">
        <authorList>
            <person name="Vignale AGUSTIN F."/>
            <person name="Sosa J E."/>
            <person name="Modenutti C."/>
        </authorList>
    </citation>
    <scope>NUCLEOTIDE SEQUENCE [LARGE SCALE GENOMIC DNA]</scope>
</reference>
<dbReference type="Pfam" id="PF12854">
    <property type="entry name" value="PPR_1"/>
    <property type="match status" value="2"/>
</dbReference>
<proteinExistence type="predicted"/>
<dbReference type="Pfam" id="PF13041">
    <property type="entry name" value="PPR_2"/>
    <property type="match status" value="2"/>
</dbReference>
<feature type="repeat" description="PPR" evidence="2">
    <location>
        <begin position="9"/>
        <end position="43"/>
    </location>
</feature>
<gene>
    <name evidence="3" type="ORF">ILEXP_LOCUS15967</name>
</gene>
<dbReference type="AlphaFoldDB" id="A0ABC8RST0"/>
<protein>
    <recommendedName>
        <fullName evidence="5">Pentatricopeptide repeat-containing protein</fullName>
    </recommendedName>
</protein>
<evidence type="ECO:0000313" key="3">
    <source>
        <dbReference type="EMBL" id="CAK9148040.1"/>
    </source>
</evidence>
<keyword evidence="1" id="KW-0677">Repeat</keyword>
<organism evidence="3 4">
    <name type="scientific">Ilex paraguariensis</name>
    <name type="common">yerba mate</name>
    <dbReference type="NCBI Taxonomy" id="185542"/>
    <lineage>
        <taxon>Eukaryota</taxon>
        <taxon>Viridiplantae</taxon>
        <taxon>Streptophyta</taxon>
        <taxon>Embryophyta</taxon>
        <taxon>Tracheophyta</taxon>
        <taxon>Spermatophyta</taxon>
        <taxon>Magnoliopsida</taxon>
        <taxon>eudicotyledons</taxon>
        <taxon>Gunneridae</taxon>
        <taxon>Pentapetalae</taxon>
        <taxon>asterids</taxon>
        <taxon>campanulids</taxon>
        <taxon>Aquifoliales</taxon>
        <taxon>Aquifoliaceae</taxon>
        <taxon>Ilex</taxon>
    </lineage>
</organism>
<accession>A0ABC8RST0</accession>
<name>A0ABC8RST0_9AQUA</name>
<dbReference type="NCBIfam" id="TIGR00756">
    <property type="entry name" value="PPR"/>
    <property type="match status" value="5"/>
</dbReference>
<evidence type="ECO:0000256" key="1">
    <source>
        <dbReference type="ARBA" id="ARBA00022737"/>
    </source>
</evidence>
<dbReference type="InterPro" id="IPR011990">
    <property type="entry name" value="TPR-like_helical_dom_sf"/>
</dbReference>
<feature type="repeat" description="PPR" evidence="2">
    <location>
        <begin position="185"/>
        <end position="219"/>
    </location>
</feature>
<dbReference type="EMBL" id="CAUOFW020001724">
    <property type="protein sequence ID" value="CAK9148040.1"/>
    <property type="molecule type" value="Genomic_DNA"/>
</dbReference>
<evidence type="ECO:0008006" key="5">
    <source>
        <dbReference type="Google" id="ProtNLM"/>
    </source>
</evidence>
<dbReference type="Proteomes" id="UP001642360">
    <property type="component" value="Unassembled WGS sequence"/>
</dbReference>
<dbReference type="PANTHER" id="PTHR47932">
    <property type="entry name" value="ATPASE EXPRESSION PROTEIN 3"/>
    <property type="match status" value="1"/>
</dbReference>
<feature type="repeat" description="PPR" evidence="2">
    <location>
        <begin position="103"/>
        <end position="137"/>
    </location>
</feature>
<comment type="caution">
    <text evidence="3">The sequence shown here is derived from an EMBL/GenBank/DDBJ whole genome shotgun (WGS) entry which is preliminary data.</text>
</comment>
<dbReference type="PANTHER" id="PTHR47932:SF11">
    <property type="entry name" value="OS04G0477200 PROTEIN"/>
    <property type="match status" value="1"/>
</dbReference>
<keyword evidence="4" id="KW-1185">Reference proteome</keyword>
<dbReference type="PROSITE" id="PS51375">
    <property type="entry name" value="PPR"/>
    <property type="match status" value="4"/>
</dbReference>
<dbReference type="Gene3D" id="1.25.40.10">
    <property type="entry name" value="Tetratricopeptide repeat domain"/>
    <property type="match status" value="3"/>
</dbReference>